<evidence type="ECO:0000313" key="4">
    <source>
        <dbReference type="EMBL" id="SNR74782.1"/>
    </source>
</evidence>
<dbReference type="SUPFAM" id="SSF88713">
    <property type="entry name" value="Glycoside hydrolase/deacetylase"/>
    <property type="match status" value="1"/>
</dbReference>
<organism evidence="4 5">
    <name type="scientific">Desulfurobacterium atlanticum</name>
    <dbReference type="NCBI Taxonomy" id="240169"/>
    <lineage>
        <taxon>Bacteria</taxon>
        <taxon>Pseudomonadati</taxon>
        <taxon>Aquificota</taxon>
        <taxon>Aquificia</taxon>
        <taxon>Desulfurobacteriales</taxon>
        <taxon>Desulfurobacteriaceae</taxon>
        <taxon>Desulfurobacterium</taxon>
    </lineage>
</organism>
<accession>A0A238YV11</accession>
<keyword evidence="5" id="KW-1185">Reference proteome</keyword>
<proteinExistence type="predicted"/>
<dbReference type="InterPro" id="IPR002509">
    <property type="entry name" value="NODB_dom"/>
</dbReference>
<sequence>MKDFKMQMEYLKNNNYNVVSLKEIIDYLKTGKPIPPKTVAITIDDGYRSTMKAFKILKKYNFPFTLFLYAEGISRHYPAYLTPKELTEIANYPKVSFGNHSYSHKRFAKLIKTMDKKKYKQLIKQDTLKAQEIIKKLTGKNTSFYAFPYGEYNKTYIEALKELNLFKGIFSQDSAAVSNLTPVYLIPRKPVVGSWSTMRKFRKMLEKEALPVIKHNPPADYIKENLINIYAEIENPENYKNCHIYISEKGWIKARKIGNRIESTKPLKITRWKNRISIECYNRKTGNFANYIWMIIH</sequence>
<name>A0A238YV11_9BACT</name>
<dbReference type="InterPro" id="IPR051398">
    <property type="entry name" value="Polysacch_Deacetylase"/>
</dbReference>
<keyword evidence="2" id="KW-0732">Signal</keyword>
<dbReference type="PANTHER" id="PTHR34216">
    <property type="match status" value="1"/>
</dbReference>
<dbReference type="GO" id="GO:0005576">
    <property type="term" value="C:extracellular region"/>
    <property type="evidence" value="ECO:0007669"/>
    <property type="project" value="UniProtKB-SubCell"/>
</dbReference>
<protein>
    <submittedName>
        <fullName evidence="4">Polysaccharide deacetylase</fullName>
    </submittedName>
</protein>
<evidence type="ECO:0000256" key="1">
    <source>
        <dbReference type="ARBA" id="ARBA00004613"/>
    </source>
</evidence>
<dbReference type="Gene3D" id="3.20.20.370">
    <property type="entry name" value="Glycoside hydrolase/deacetylase"/>
    <property type="match status" value="1"/>
</dbReference>
<gene>
    <name evidence="4" type="ORF">SAMN06265340_10514</name>
</gene>
<dbReference type="GO" id="GO:0005975">
    <property type="term" value="P:carbohydrate metabolic process"/>
    <property type="evidence" value="ECO:0007669"/>
    <property type="project" value="InterPro"/>
</dbReference>
<comment type="subcellular location">
    <subcellularLocation>
        <location evidence="1">Secreted</location>
    </subcellularLocation>
</comment>
<evidence type="ECO:0000313" key="5">
    <source>
        <dbReference type="Proteomes" id="UP000198405"/>
    </source>
</evidence>
<evidence type="ECO:0000256" key="2">
    <source>
        <dbReference type="ARBA" id="ARBA00022729"/>
    </source>
</evidence>
<dbReference type="AlphaFoldDB" id="A0A238YV11"/>
<reference evidence="5" key="1">
    <citation type="submission" date="2017-06" db="EMBL/GenBank/DDBJ databases">
        <authorList>
            <person name="Varghese N."/>
            <person name="Submissions S."/>
        </authorList>
    </citation>
    <scope>NUCLEOTIDE SEQUENCE [LARGE SCALE GENOMIC DNA]</scope>
    <source>
        <strain evidence="5">DSM 15668</strain>
    </source>
</reference>
<dbReference type="PANTHER" id="PTHR34216:SF3">
    <property type="entry name" value="POLY-BETA-1,6-N-ACETYL-D-GLUCOSAMINE N-DEACETYLASE"/>
    <property type="match status" value="1"/>
</dbReference>
<dbReference type="GO" id="GO:0016810">
    <property type="term" value="F:hydrolase activity, acting on carbon-nitrogen (but not peptide) bonds"/>
    <property type="evidence" value="ECO:0007669"/>
    <property type="project" value="InterPro"/>
</dbReference>
<evidence type="ECO:0000259" key="3">
    <source>
        <dbReference type="PROSITE" id="PS51677"/>
    </source>
</evidence>
<dbReference type="PROSITE" id="PS51677">
    <property type="entry name" value="NODB"/>
    <property type="match status" value="1"/>
</dbReference>
<dbReference type="Proteomes" id="UP000198405">
    <property type="component" value="Unassembled WGS sequence"/>
</dbReference>
<dbReference type="InterPro" id="IPR011330">
    <property type="entry name" value="Glyco_hydro/deAcase_b/a-brl"/>
</dbReference>
<dbReference type="EMBL" id="FZOB01000005">
    <property type="protein sequence ID" value="SNR74782.1"/>
    <property type="molecule type" value="Genomic_DNA"/>
</dbReference>
<feature type="domain" description="NodB homology" evidence="3">
    <location>
        <begin position="37"/>
        <end position="297"/>
    </location>
</feature>
<dbReference type="Pfam" id="PF01522">
    <property type="entry name" value="Polysacc_deac_1"/>
    <property type="match status" value="1"/>
</dbReference>
<dbReference type="CDD" id="cd10973">
    <property type="entry name" value="CE4_DAC_u4_5s"/>
    <property type="match status" value="1"/>
</dbReference>